<feature type="domain" description="HTH gntR-type" evidence="8">
    <location>
        <begin position="14"/>
        <end position="82"/>
    </location>
</feature>
<proteinExistence type="inferred from homology"/>
<keyword evidence="5" id="KW-0805">Transcription regulation</keyword>
<keyword evidence="7" id="KW-0804">Transcription</keyword>
<dbReference type="CDD" id="cd00609">
    <property type="entry name" value="AAT_like"/>
    <property type="match status" value="1"/>
</dbReference>
<evidence type="ECO:0000256" key="5">
    <source>
        <dbReference type="ARBA" id="ARBA00023015"/>
    </source>
</evidence>
<evidence type="ECO:0000313" key="9">
    <source>
        <dbReference type="EMBL" id="MBB5150386.1"/>
    </source>
</evidence>
<dbReference type="SUPFAM" id="SSF46785">
    <property type="entry name" value="Winged helix' DNA-binding domain"/>
    <property type="match status" value="1"/>
</dbReference>
<dbReference type="InterPro" id="IPR015421">
    <property type="entry name" value="PyrdxlP-dep_Trfase_major"/>
</dbReference>
<evidence type="ECO:0000256" key="4">
    <source>
        <dbReference type="ARBA" id="ARBA00022898"/>
    </source>
</evidence>
<keyword evidence="6" id="KW-0238">DNA-binding</keyword>
<dbReference type="SUPFAM" id="SSF53383">
    <property type="entry name" value="PLP-dependent transferases"/>
    <property type="match status" value="1"/>
</dbReference>
<comment type="cofactor">
    <cofactor evidence="1">
        <name>pyridoxal 5'-phosphate</name>
        <dbReference type="ChEBI" id="CHEBI:597326"/>
    </cofactor>
</comment>
<evidence type="ECO:0000259" key="8">
    <source>
        <dbReference type="PROSITE" id="PS50949"/>
    </source>
</evidence>
<dbReference type="Gene3D" id="3.40.640.10">
    <property type="entry name" value="Type I PLP-dependent aspartate aminotransferase-like (Major domain)"/>
    <property type="match status" value="1"/>
</dbReference>
<evidence type="ECO:0000256" key="1">
    <source>
        <dbReference type="ARBA" id="ARBA00001933"/>
    </source>
</evidence>
<dbReference type="AlphaFoldDB" id="A0A840Q611"/>
<dbReference type="GO" id="GO:0003677">
    <property type="term" value="F:DNA binding"/>
    <property type="evidence" value="ECO:0007669"/>
    <property type="project" value="UniProtKB-KW"/>
</dbReference>
<dbReference type="Pfam" id="PF00392">
    <property type="entry name" value="GntR"/>
    <property type="match status" value="1"/>
</dbReference>
<dbReference type="GO" id="GO:0003700">
    <property type="term" value="F:DNA-binding transcription factor activity"/>
    <property type="evidence" value="ECO:0007669"/>
    <property type="project" value="InterPro"/>
</dbReference>
<name>A0A840Q611_URETH</name>
<keyword evidence="10" id="KW-1185">Reference proteome</keyword>
<dbReference type="InterPro" id="IPR036388">
    <property type="entry name" value="WH-like_DNA-bd_sf"/>
</dbReference>
<dbReference type="CDD" id="cd07377">
    <property type="entry name" value="WHTH_GntR"/>
    <property type="match status" value="1"/>
</dbReference>
<comment type="similarity">
    <text evidence="2">In the C-terminal section; belongs to the class-I pyridoxal-phosphate-dependent aminotransferase family.</text>
</comment>
<protein>
    <submittedName>
        <fullName evidence="9">GntR family transcriptional regulator/MocR family aminotransferase</fullName>
    </submittedName>
</protein>
<dbReference type="InterPro" id="IPR051446">
    <property type="entry name" value="HTH_trans_reg/aminotransferase"/>
</dbReference>
<dbReference type="GO" id="GO:0008483">
    <property type="term" value="F:transaminase activity"/>
    <property type="evidence" value="ECO:0007669"/>
    <property type="project" value="UniProtKB-KW"/>
</dbReference>
<dbReference type="InterPro" id="IPR036390">
    <property type="entry name" value="WH_DNA-bd_sf"/>
</dbReference>
<evidence type="ECO:0000256" key="7">
    <source>
        <dbReference type="ARBA" id="ARBA00023163"/>
    </source>
</evidence>
<dbReference type="Pfam" id="PF00155">
    <property type="entry name" value="Aminotran_1_2"/>
    <property type="match status" value="1"/>
</dbReference>
<dbReference type="InterPro" id="IPR015424">
    <property type="entry name" value="PyrdxlP-dep_Trfase"/>
</dbReference>
<organism evidence="9 10">
    <name type="scientific">Ureibacillus thermosphaericus</name>
    <dbReference type="NCBI Taxonomy" id="51173"/>
    <lineage>
        <taxon>Bacteria</taxon>
        <taxon>Bacillati</taxon>
        <taxon>Bacillota</taxon>
        <taxon>Bacilli</taxon>
        <taxon>Bacillales</taxon>
        <taxon>Caryophanaceae</taxon>
        <taxon>Ureibacillus</taxon>
    </lineage>
</organism>
<dbReference type="InterPro" id="IPR000524">
    <property type="entry name" value="Tscrpt_reg_HTH_GntR"/>
</dbReference>
<dbReference type="PRINTS" id="PR00035">
    <property type="entry name" value="HTHGNTR"/>
</dbReference>
<dbReference type="PROSITE" id="PS50949">
    <property type="entry name" value="HTH_GNTR"/>
    <property type="match status" value="1"/>
</dbReference>
<evidence type="ECO:0000313" key="10">
    <source>
        <dbReference type="Proteomes" id="UP000557217"/>
    </source>
</evidence>
<comment type="caution">
    <text evidence="9">The sequence shown here is derived from an EMBL/GenBank/DDBJ whole genome shotgun (WGS) entry which is preliminary data.</text>
</comment>
<dbReference type="Proteomes" id="UP000557217">
    <property type="component" value="Unassembled WGS sequence"/>
</dbReference>
<evidence type="ECO:0000256" key="6">
    <source>
        <dbReference type="ARBA" id="ARBA00023125"/>
    </source>
</evidence>
<reference evidence="9 10" key="1">
    <citation type="submission" date="2020-08" db="EMBL/GenBank/DDBJ databases">
        <title>Genomic Encyclopedia of Type Strains, Phase IV (KMG-IV): sequencing the most valuable type-strain genomes for metagenomic binning, comparative biology and taxonomic classification.</title>
        <authorList>
            <person name="Goeker M."/>
        </authorList>
    </citation>
    <scope>NUCLEOTIDE SEQUENCE [LARGE SCALE GENOMIC DNA]</scope>
    <source>
        <strain evidence="9 10">DSM 10633</strain>
    </source>
</reference>
<gene>
    <name evidence="9" type="ORF">HNR36_002806</name>
</gene>
<keyword evidence="9" id="KW-0808">Transferase</keyword>
<dbReference type="SMART" id="SM00345">
    <property type="entry name" value="HTH_GNTR"/>
    <property type="match status" value="1"/>
</dbReference>
<keyword evidence="3 9" id="KW-0032">Aminotransferase</keyword>
<dbReference type="GO" id="GO:0030170">
    <property type="term" value="F:pyridoxal phosphate binding"/>
    <property type="evidence" value="ECO:0007669"/>
    <property type="project" value="InterPro"/>
</dbReference>
<dbReference type="Gene3D" id="1.10.10.10">
    <property type="entry name" value="Winged helix-like DNA-binding domain superfamily/Winged helix DNA-binding domain"/>
    <property type="match status" value="1"/>
</dbReference>
<keyword evidence="4" id="KW-0663">Pyridoxal phosphate</keyword>
<accession>A0A840Q611</accession>
<dbReference type="RefSeq" id="WP_016839542.1">
    <property type="nucleotide sequence ID" value="NZ_JAAXPW010000046.1"/>
</dbReference>
<sequence length="472" mass="54640">MDMLIFQLEKENAKPLYEQLYSGIKNAIIQKQIEVGTKLPSKRKLAEFLNISQTTIEIAYSQLLAEGYITSIPRVGYFVEEIDELPYVEKKQTTIEIPQKEQKQYRYDFHPGKVDEESFPFVVWRKYVKDIFDITSKELLQMGEPQGEVELRKEIANYLFQSRGIHCKPEQIVISSGTELLLPMILRLFEDDFILALENPGYSAIPRIHLNNNAIPISVDEEGLVVDELEQTNANIVYITPSHQFPTGAVLSATRRTQLLKWASKAPNRYIIEDDYDSEFRYIGKPIPALHGLDQNDKVIYMSTFTKSLMPSLRVAYMVLPHHLLMKYKEIFSYYSATVPRFVQHILANFMKDGHFSKHLNRMRKIYRKKHDKLKHTLTTFYPDIKITGDQAGMHVLISIPSGKNVDQLKQIANHHGINITPVTNYLLKPIEYEHPTFLLGFGGIPLNQIEESIHQLMECWNVQKNKKLAKL</sequence>
<dbReference type="PANTHER" id="PTHR46577:SF1">
    <property type="entry name" value="HTH-TYPE TRANSCRIPTIONAL REGULATORY PROTEIN GABR"/>
    <property type="match status" value="1"/>
</dbReference>
<dbReference type="InterPro" id="IPR004839">
    <property type="entry name" value="Aminotransferase_I/II_large"/>
</dbReference>
<dbReference type="PANTHER" id="PTHR46577">
    <property type="entry name" value="HTH-TYPE TRANSCRIPTIONAL REGULATORY PROTEIN GABR"/>
    <property type="match status" value="1"/>
</dbReference>
<dbReference type="EMBL" id="JACHGZ010000050">
    <property type="protein sequence ID" value="MBB5150386.1"/>
    <property type="molecule type" value="Genomic_DNA"/>
</dbReference>
<evidence type="ECO:0000256" key="2">
    <source>
        <dbReference type="ARBA" id="ARBA00005384"/>
    </source>
</evidence>
<evidence type="ECO:0000256" key="3">
    <source>
        <dbReference type="ARBA" id="ARBA00022576"/>
    </source>
</evidence>